<dbReference type="Pfam" id="PF00498">
    <property type="entry name" value="FHA"/>
    <property type="match status" value="1"/>
</dbReference>
<feature type="compositionally biased region" description="Low complexity" evidence="7">
    <location>
        <begin position="2176"/>
        <end position="2185"/>
    </location>
</feature>
<feature type="compositionally biased region" description="Basic and acidic residues" evidence="7">
    <location>
        <begin position="892"/>
        <end position="903"/>
    </location>
</feature>
<evidence type="ECO:0000256" key="6">
    <source>
        <dbReference type="PROSITE-ProRule" id="PRU10141"/>
    </source>
</evidence>
<feature type="region of interest" description="Disordered" evidence="7">
    <location>
        <begin position="1811"/>
        <end position="1830"/>
    </location>
</feature>
<dbReference type="InterPro" id="IPR000253">
    <property type="entry name" value="FHA_dom"/>
</dbReference>
<dbReference type="InterPro" id="IPR008984">
    <property type="entry name" value="SMAD_FHA_dom_sf"/>
</dbReference>
<dbReference type="InterPro" id="IPR011009">
    <property type="entry name" value="Kinase-like_dom_sf"/>
</dbReference>
<feature type="region of interest" description="Disordered" evidence="7">
    <location>
        <begin position="1408"/>
        <end position="1762"/>
    </location>
</feature>
<feature type="compositionally biased region" description="Polar residues" evidence="7">
    <location>
        <begin position="2219"/>
        <end position="2242"/>
    </location>
</feature>
<dbReference type="InterPro" id="IPR017441">
    <property type="entry name" value="Protein_kinase_ATP_BS"/>
</dbReference>
<feature type="compositionally biased region" description="Low complexity" evidence="7">
    <location>
        <begin position="908"/>
        <end position="936"/>
    </location>
</feature>
<dbReference type="InterPro" id="IPR008271">
    <property type="entry name" value="Ser/Thr_kinase_AS"/>
</dbReference>
<dbReference type="Pfam" id="PF00069">
    <property type="entry name" value="Pkinase"/>
    <property type="match status" value="2"/>
</dbReference>
<dbReference type="PANTHER" id="PTHR11584:SF369">
    <property type="entry name" value="MITOGEN-ACTIVATED PROTEIN KINASE KINASE KINASE 19-RELATED"/>
    <property type="match status" value="1"/>
</dbReference>
<evidence type="ECO:0008006" key="12">
    <source>
        <dbReference type="Google" id="ProtNLM"/>
    </source>
</evidence>
<evidence type="ECO:0000256" key="5">
    <source>
        <dbReference type="ARBA" id="ARBA00022840"/>
    </source>
</evidence>
<evidence type="ECO:0000256" key="7">
    <source>
        <dbReference type="SAM" id="MobiDB-lite"/>
    </source>
</evidence>
<feature type="binding site" evidence="6">
    <location>
        <position position="766"/>
    </location>
    <ligand>
        <name>ATP</name>
        <dbReference type="ChEBI" id="CHEBI:30616"/>
    </ligand>
</feature>
<feature type="compositionally biased region" description="Polar residues" evidence="7">
    <location>
        <begin position="58"/>
        <end position="70"/>
    </location>
</feature>
<dbReference type="SMART" id="SM00220">
    <property type="entry name" value="S_TKc"/>
    <property type="match status" value="1"/>
</dbReference>
<keyword evidence="2" id="KW-0808">Transferase</keyword>
<dbReference type="GO" id="GO:0005524">
    <property type="term" value="F:ATP binding"/>
    <property type="evidence" value="ECO:0007669"/>
    <property type="project" value="UniProtKB-UniRule"/>
</dbReference>
<feature type="compositionally biased region" description="Basic and acidic residues" evidence="7">
    <location>
        <begin position="875"/>
        <end position="885"/>
    </location>
</feature>
<feature type="compositionally biased region" description="Low complexity" evidence="7">
    <location>
        <begin position="1880"/>
        <end position="1895"/>
    </location>
</feature>
<feature type="compositionally biased region" description="Polar residues" evidence="7">
    <location>
        <begin position="646"/>
        <end position="660"/>
    </location>
</feature>
<feature type="compositionally biased region" description="Low complexity" evidence="7">
    <location>
        <begin position="1"/>
        <end position="21"/>
    </location>
</feature>
<feature type="region of interest" description="Disordered" evidence="7">
    <location>
        <begin position="1317"/>
        <end position="1340"/>
    </location>
</feature>
<keyword evidence="1" id="KW-0723">Serine/threonine-protein kinase</keyword>
<evidence type="ECO:0000313" key="11">
    <source>
        <dbReference type="Proteomes" id="UP000037923"/>
    </source>
</evidence>
<dbReference type="PROSITE" id="PS00107">
    <property type="entry name" value="PROTEIN_KINASE_ATP"/>
    <property type="match status" value="1"/>
</dbReference>
<evidence type="ECO:0000259" key="9">
    <source>
        <dbReference type="PROSITE" id="PS50011"/>
    </source>
</evidence>
<dbReference type="EMBL" id="LGTL01000019">
    <property type="protein sequence ID" value="KPA76586.1"/>
    <property type="molecule type" value="Genomic_DNA"/>
</dbReference>
<feature type="region of interest" description="Disordered" evidence="7">
    <location>
        <begin position="1096"/>
        <end position="1216"/>
    </location>
</feature>
<dbReference type="OMA" id="VIWYIGQ"/>
<feature type="region of interest" description="Disordered" evidence="7">
    <location>
        <begin position="357"/>
        <end position="403"/>
    </location>
</feature>
<gene>
    <name evidence="10" type="ORF">ABB37_07456</name>
</gene>
<feature type="region of interest" description="Disordered" evidence="7">
    <location>
        <begin position="674"/>
        <end position="707"/>
    </location>
</feature>
<feature type="compositionally biased region" description="Polar residues" evidence="7">
    <location>
        <begin position="696"/>
        <end position="707"/>
    </location>
</feature>
<evidence type="ECO:0000256" key="3">
    <source>
        <dbReference type="ARBA" id="ARBA00022741"/>
    </source>
</evidence>
<comment type="caution">
    <text evidence="10">The sequence shown here is derived from an EMBL/GenBank/DDBJ whole genome shotgun (WGS) entry which is preliminary data.</text>
</comment>
<dbReference type="PROSITE" id="PS50006">
    <property type="entry name" value="FHA_DOMAIN"/>
    <property type="match status" value="1"/>
</dbReference>
<feature type="compositionally biased region" description="Polar residues" evidence="7">
    <location>
        <begin position="1477"/>
        <end position="1494"/>
    </location>
</feature>
<evidence type="ECO:0000256" key="1">
    <source>
        <dbReference type="ARBA" id="ARBA00022527"/>
    </source>
</evidence>
<dbReference type="Gene3D" id="2.60.200.20">
    <property type="match status" value="1"/>
</dbReference>
<feature type="compositionally biased region" description="Low complexity" evidence="7">
    <location>
        <begin position="1853"/>
        <end position="1867"/>
    </location>
</feature>
<feature type="domain" description="FHA" evidence="8">
    <location>
        <begin position="133"/>
        <end position="175"/>
    </location>
</feature>
<feature type="compositionally biased region" description="Basic and acidic residues" evidence="7">
    <location>
        <begin position="315"/>
        <end position="328"/>
    </location>
</feature>
<keyword evidence="5 6" id="KW-0067">ATP-binding</keyword>
<evidence type="ECO:0000259" key="8">
    <source>
        <dbReference type="PROSITE" id="PS50006"/>
    </source>
</evidence>
<keyword evidence="3 6" id="KW-0547">Nucleotide-binding</keyword>
<feature type="compositionally biased region" description="Gly residues" evidence="7">
    <location>
        <begin position="2161"/>
        <end position="2175"/>
    </location>
</feature>
<feature type="compositionally biased region" description="Polar residues" evidence="7">
    <location>
        <begin position="1575"/>
        <end position="1586"/>
    </location>
</feature>
<feature type="compositionally biased region" description="Polar residues" evidence="7">
    <location>
        <begin position="1715"/>
        <end position="1725"/>
    </location>
</feature>
<feature type="region of interest" description="Disordered" evidence="7">
    <location>
        <begin position="163"/>
        <end position="245"/>
    </location>
</feature>
<feature type="compositionally biased region" description="Basic residues" evidence="7">
    <location>
        <begin position="2097"/>
        <end position="2110"/>
    </location>
</feature>
<dbReference type="PROSITE" id="PS50011">
    <property type="entry name" value="PROTEIN_KINASE_DOM"/>
    <property type="match status" value="1"/>
</dbReference>
<dbReference type="Proteomes" id="UP000037923">
    <property type="component" value="Unassembled WGS sequence"/>
</dbReference>
<dbReference type="SUPFAM" id="SSF56112">
    <property type="entry name" value="Protein kinase-like (PK-like)"/>
    <property type="match status" value="1"/>
</dbReference>
<feature type="compositionally biased region" description="Basic and acidic residues" evidence="7">
    <location>
        <begin position="1509"/>
        <end position="1521"/>
    </location>
</feature>
<feature type="region of interest" description="Disordered" evidence="7">
    <location>
        <begin position="1846"/>
        <end position="1984"/>
    </location>
</feature>
<proteinExistence type="predicted"/>
<reference evidence="10 11" key="1">
    <citation type="submission" date="2015-07" db="EMBL/GenBank/DDBJ databases">
        <title>High-quality genome of monoxenous trypanosomatid Leptomonas pyrrhocoris.</title>
        <authorList>
            <person name="Flegontov P."/>
            <person name="Butenko A."/>
            <person name="Firsov S."/>
            <person name="Vlcek C."/>
            <person name="Logacheva M.D."/>
            <person name="Field M."/>
            <person name="Filatov D."/>
            <person name="Flegontova O."/>
            <person name="Gerasimov E."/>
            <person name="Jackson A.P."/>
            <person name="Kelly S."/>
            <person name="Opperdoes F."/>
            <person name="O'Reilly A."/>
            <person name="Votypka J."/>
            <person name="Yurchenko V."/>
            <person name="Lukes J."/>
        </authorList>
    </citation>
    <scope>NUCLEOTIDE SEQUENCE [LARGE SCALE GENOMIC DNA]</scope>
    <source>
        <strain evidence="10">H10</strain>
    </source>
</reference>
<feature type="compositionally biased region" description="Polar residues" evidence="7">
    <location>
        <begin position="1783"/>
        <end position="1792"/>
    </location>
</feature>
<feature type="region of interest" description="Disordered" evidence="7">
    <location>
        <begin position="295"/>
        <end position="345"/>
    </location>
</feature>
<sequence length="2276" mass="243730">MSQLSKSGPVVSSPRPPSGASLSPAAQTTEAVGLFLHEVPPSPNPLPPPPLSPLPSSADNNSRVASTAPTQLVRRGTSSDSPLSSDDDGDIRSRFLLYNAAGRLVGAREPTDPWGVLVSEHTTLNCIYKHRTVRVGREEGCDATLRNALVSTTHFTISLELEPYEPHDGISGSNGGGPTEHAEEAESTKGGSLQSRPTQKLLQDADTATASTTDASHVVEGSEESSQERGPLSTSTAVPLSPHDVGLPGWRVHRVLLTDCSANGTYINDELVGRGHYRMLHSGDDINIVRVPEATCQGGASPSPPVQSYVTARSSSRESAEGVDEEPRTTLVGPNEKSDEFANKESWIRQRRRALRELNRQHPTAPNATSVAATVAKRRRRRAHDGGDDDDDEESASAQTKEDLEKTQMFTALLSTLSTKYTYLERFCFHMYNTEEPQQQQQQHGTAATGNVLLDPRNYTAPSTQQNFDVVGMERGEEGTEQETWNRQKEPRESAQRDTAVFPKPLSVTSLREEKEVTTSVAGVATVPHQRAVRFVNIPETVMDVAQTEADSGNLASSAQSKGTSTTVADVALPPLLPSSNSSGALTTPAGPPRNLTARQEQAVSTLVTPFSLLRSRPSIRTSFIAPITLSERESSTTSSAGSAVHHQQQVHAPTSSTAATRFHESLSISPALQREAAAQQRADARRAHDNRALASSNDGNNRNTNRADVGGAFGGLLKDGPADIPIRYAVLPLRHLQWGGRIGCGASGEVYMGIDVSTATAVAIKVLKGGSLFPPAEATKVMSTATEVHGGGGGGAGPSAEQSPAIRPDEDTLLSLSNVSLGNTPPTSRSSSGGSVSASTAPATTLPDPSSCTTSKGSPFEVKDGKGEDDEEAPPEKTETEKRTAASASRATREAKVDGQREEEAEAYANEESAPFAAAATPPSPASSSVNNTPPECGRRPSTALVTSTGSGKSVLAPQKQQPQRQRQREGPQATRPSAPPIIRKHFREIVFLTTLQHQRIVRFLGFQFSVDGRLCLLMEYVAGGTLQTLIRNFGAFEENVIRLYTLQILEGMEYLTRKGVVHGDLKSANILVSEQGSVKLTDFGTSRFVHECTTDELPTEKSTHRTGASQQHTRRCSPTHQTGSSAHHHGAQGDGTDANAPQHSALQEHGNEEVGEEEKERMKRHRTRSGSRDEESKREKDDNVFSREHSDVYSGDAAEADEEEDDDNEGDASRQRVLCGTPLYMSPELIRTQEPSFASDVWALGCVVYEMATGGLLPWRPVHQSNASAVIWYIGQRQSASEGPPLDDVYAERERLNHAAMHRSRDAAEGFEMEEYHHNSDGDEESNEQQHGGGWSVTPSPMLIDLLQCTLNMDAADRPSAAELLQHPFIRGENSIAALEKWHAAVAAKHRALAAKSVPQSLRGGFEEYSDEKTGGSDDSSNGGRQNDDERRRSRNSTRSSTGSPFETAVLVSGSSSSGTAARKAITPPHGTPSWPAQTSVSPSQHLPLQQRQRVEELVDVDVGGWDVKRKDDTDDPHSSHALADQSKQREGRKSRSSSTTTSPPPSLSAPPQPTPSILVKPSASPPPGGRVKSSTGKSNTPTSFFLGDSWEKVKPLSLVSGAPAPPPPTAAPLTPLHPQQEVPQSNNAERPSVLGEGNPDSQPLIDEPPHPTEATGRRTGFWGKIGRRDNALPSGTAESTQVPPPLPFSSTASPSPQLPHASYSGGNLPAQPMSQLFSSTAPQFKVPLPRSQTHASPGISQQQQQHYTAPSSQPSDNFPRSMIAAHQIFLRKKEQERRSSSLAPLQPSRQLRGRPRTEGWLPTYNTATHQSQQGSVLGSSRGYSFQNPQLSTQTMEMHVPLRFASQPTPSGSGRYRQQQQQHGNSHGGKRKARMGGATASQNQSSQNTQQQQPFNAPRHKSWNVNPNAKLNNYQDYTSGGGGGSVVPNAAVEGTNLSRNDIATARSPRGPRPQSDSVLGGNTDSNSRSDPQHANYLPPQMGLAWKPGELTLEMDRMTLNSPRTGATPASASAYAGSVLQGARFVMPSSGGGGGSSKHNNISNGVMLTPAQQPQMQAPGSPAFSSGGNMAPNNPASPLVYTTKDTTPVLGEGSRPRRHFLARRRRGGRRSSQERRQNLAAAQVHQGLTEGPAPRRSSIGSLRQRRRGNGRQVNQHGAFGRQGDGGGGGDGGGRSNNNNNNTSGVFQQTNSEGKSAVLPSPPPPLDTAPTPSVRAEGQRNTAQRASPDSFSATASSGQAQSMKRGERQGVTRSRSSLRGRNAAKQAPRERSKRGK</sequence>
<evidence type="ECO:0000313" key="10">
    <source>
        <dbReference type="EMBL" id="KPA76586.1"/>
    </source>
</evidence>
<feature type="region of interest" description="Disordered" evidence="7">
    <location>
        <begin position="476"/>
        <end position="498"/>
    </location>
</feature>
<dbReference type="RefSeq" id="XP_015655025.1">
    <property type="nucleotide sequence ID" value="XM_015806103.1"/>
</dbReference>
<feature type="compositionally biased region" description="Basic and acidic residues" evidence="7">
    <location>
        <begin position="336"/>
        <end position="345"/>
    </location>
</feature>
<feature type="compositionally biased region" description="Basic and acidic residues" evidence="7">
    <location>
        <begin position="683"/>
        <end position="692"/>
    </location>
</feature>
<dbReference type="VEuPathDB" id="TriTrypDB:LpyrH10_19_0070"/>
<feature type="compositionally biased region" description="Pro residues" evidence="7">
    <location>
        <begin position="1545"/>
        <end position="1557"/>
    </location>
</feature>
<dbReference type="GeneID" id="26907742"/>
<feature type="compositionally biased region" description="Polar residues" evidence="7">
    <location>
        <begin position="1733"/>
        <end position="1761"/>
    </location>
</feature>
<evidence type="ECO:0000256" key="2">
    <source>
        <dbReference type="ARBA" id="ARBA00022679"/>
    </source>
</evidence>
<feature type="region of interest" description="Disordered" evidence="7">
    <location>
        <begin position="1775"/>
        <end position="1805"/>
    </location>
</feature>
<feature type="domain" description="Protein kinase" evidence="9">
    <location>
        <begin position="737"/>
        <end position="1372"/>
    </location>
</feature>
<dbReference type="PANTHER" id="PTHR11584">
    <property type="entry name" value="SERINE/THREONINE PROTEIN KINASE"/>
    <property type="match status" value="1"/>
</dbReference>
<feature type="compositionally biased region" description="Acidic residues" evidence="7">
    <location>
        <begin position="1200"/>
        <end position="1212"/>
    </location>
</feature>
<accession>A0A0M9FV92</accession>
<feature type="compositionally biased region" description="Polar residues" evidence="7">
    <location>
        <begin position="1956"/>
        <end position="1971"/>
    </location>
</feature>
<feature type="compositionally biased region" description="Low complexity" evidence="7">
    <location>
        <begin position="823"/>
        <end position="852"/>
    </location>
</feature>
<dbReference type="OrthoDB" id="6513151at2759"/>
<dbReference type="PROSITE" id="PS00108">
    <property type="entry name" value="PROTEIN_KINASE_ST"/>
    <property type="match status" value="1"/>
</dbReference>
<feature type="region of interest" description="Disordered" evidence="7">
    <location>
        <begin position="572"/>
        <end position="602"/>
    </location>
</feature>
<organism evidence="10 11">
    <name type="scientific">Leptomonas pyrrhocoris</name>
    <name type="common">Firebug parasite</name>
    <dbReference type="NCBI Taxonomy" id="157538"/>
    <lineage>
        <taxon>Eukaryota</taxon>
        <taxon>Discoba</taxon>
        <taxon>Euglenozoa</taxon>
        <taxon>Kinetoplastea</taxon>
        <taxon>Metakinetoplastina</taxon>
        <taxon>Trypanosomatida</taxon>
        <taxon>Trypanosomatidae</taxon>
        <taxon>Leishmaniinae</taxon>
        <taxon>Leptomonas</taxon>
    </lineage>
</organism>
<name>A0A0M9FV92_LEPPY</name>
<feature type="compositionally biased region" description="Low complexity" evidence="7">
    <location>
        <begin position="204"/>
        <end position="216"/>
    </location>
</feature>
<dbReference type="GO" id="GO:0004674">
    <property type="term" value="F:protein serine/threonine kinase activity"/>
    <property type="evidence" value="ECO:0007669"/>
    <property type="project" value="UniProtKB-KW"/>
</dbReference>
<feature type="compositionally biased region" description="Polar residues" evidence="7">
    <location>
        <begin position="189"/>
        <end position="201"/>
    </location>
</feature>
<feature type="compositionally biased region" description="Pro residues" evidence="7">
    <location>
        <begin position="40"/>
        <end position="53"/>
    </location>
</feature>
<feature type="region of interest" description="Disordered" evidence="7">
    <location>
        <begin position="1"/>
        <end position="90"/>
    </location>
</feature>
<feature type="compositionally biased region" description="Basic and acidic residues" evidence="7">
    <location>
        <begin position="1172"/>
        <end position="1193"/>
    </location>
</feature>
<dbReference type="InterPro" id="IPR000719">
    <property type="entry name" value="Prot_kinase_dom"/>
</dbReference>
<dbReference type="Gene3D" id="1.10.510.10">
    <property type="entry name" value="Transferase(Phosphotransferase) domain 1"/>
    <property type="match status" value="2"/>
</dbReference>
<keyword evidence="11" id="KW-1185">Reference proteome</keyword>
<feature type="region of interest" description="Disordered" evidence="7">
    <location>
        <begin position="787"/>
        <end position="981"/>
    </location>
</feature>
<feature type="compositionally biased region" description="Basic and acidic residues" evidence="7">
    <location>
        <begin position="1096"/>
        <end position="1105"/>
    </location>
</feature>
<feature type="compositionally biased region" description="Polar residues" evidence="7">
    <location>
        <begin position="1905"/>
        <end position="1920"/>
    </location>
</feature>
<evidence type="ECO:0000256" key="4">
    <source>
        <dbReference type="ARBA" id="ARBA00022777"/>
    </source>
</evidence>
<feature type="region of interest" description="Disordered" evidence="7">
    <location>
        <begin position="635"/>
        <end position="662"/>
    </location>
</feature>
<feature type="compositionally biased region" description="Basic and acidic residues" evidence="7">
    <location>
        <begin position="476"/>
        <end position="496"/>
    </location>
</feature>
<keyword evidence="4" id="KW-0418">Kinase</keyword>
<dbReference type="SUPFAM" id="SSF49879">
    <property type="entry name" value="SMAD/FHA domain"/>
    <property type="match status" value="1"/>
</dbReference>
<feature type="region of interest" description="Disordered" evidence="7">
    <location>
        <begin position="2084"/>
        <end position="2276"/>
    </location>
</feature>
<protein>
    <recommendedName>
        <fullName evidence="12">Protein kinase</fullName>
    </recommendedName>
</protein>